<keyword evidence="10 12" id="KW-0520">NAD</keyword>
<feature type="region of interest" description="Disordered" evidence="13">
    <location>
        <begin position="1"/>
        <end position="28"/>
    </location>
</feature>
<evidence type="ECO:0000259" key="16">
    <source>
        <dbReference type="PROSITE" id="PS51839"/>
    </source>
</evidence>
<dbReference type="OrthoDB" id="9810782at2"/>
<dbReference type="GO" id="GO:0048038">
    <property type="term" value="F:quinone binding"/>
    <property type="evidence" value="ECO:0007669"/>
    <property type="project" value="UniProtKB-UniRule"/>
</dbReference>
<dbReference type="Pfam" id="PF04879">
    <property type="entry name" value="Molybdop_Fe4S4"/>
    <property type="match status" value="1"/>
</dbReference>
<evidence type="ECO:0000256" key="4">
    <source>
        <dbReference type="ARBA" id="ARBA00022714"/>
    </source>
</evidence>
<dbReference type="InterPro" id="IPR006657">
    <property type="entry name" value="MoPterin_dinucl-bd_dom"/>
</dbReference>
<dbReference type="Gene3D" id="3.10.20.740">
    <property type="match status" value="1"/>
</dbReference>
<feature type="compositionally biased region" description="Low complexity" evidence="13">
    <location>
        <begin position="8"/>
        <end position="28"/>
    </location>
</feature>
<dbReference type="STRING" id="1577474.GA0111570_10327"/>
<dbReference type="GO" id="GO:0043546">
    <property type="term" value="F:molybdopterin cofactor binding"/>
    <property type="evidence" value="ECO:0007669"/>
    <property type="project" value="InterPro"/>
</dbReference>
<dbReference type="SMART" id="SM00926">
    <property type="entry name" value="Molybdop_Fe4S4"/>
    <property type="match status" value="1"/>
</dbReference>
<keyword evidence="18" id="KW-1185">Reference proteome</keyword>
<keyword evidence="7 12" id="KW-1278">Translocase</keyword>
<dbReference type="PANTHER" id="PTHR43105:SF12">
    <property type="entry name" value="NADH-QUINONE OXIDOREDUCTASE SUBUNIT G"/>
    <property type="match status" value="1"/>
</dbReference>
<dbReference type="InterPro" id="IPR000283">
    <property type="entry name" value="NADH_UbQ_OxRdtase_75kDa_su_CS"/>
</dbReference>
<evidence type="ECO:0000256" key="1">
    <source>
        <dbReference type="ARBA" id="ARBA00001966"/>
    </source>
</evidence>
<dbReference type="InterPro" id="IPR019574">
    <property type="entry name" value="NADH_UbQ_OxRdtase_Gsu_4Fe4S-bd"/>
</dbReference>
<dbReference type="Proteomes" id="UP000199086">
    <property type="component" value="Unassembled WGS sequence"/>
</dbReference>
<evidence type="ECO:0000256" key="6">
    <source>
        <dbReference type="ARBA" id="ARBA00022723"/>
    </source>
</evidence>
<dbReference type="PROSITE" id="PS51839">
    <property type="entry name" value="4FE4S_HC3"/>
    <property type="match status" value="1"/>
</dbReference>
<keyword evidence="6 12" id="KW-0479">Metal-binding</keyword>
<evidence type="ECO:0000256" key="7">
    <source>
        <dbReference type="ARBA" id="ARBA00022967"/>
    </source>
</evidence>
<evidence type="ECO:0000256" key="9">
    <source>
        <dbReference type="ARBA" id="ARBA00023014"/>
    </source>
</evidence>
<dbReference type="GO" id="GO:0051537">
    <property type="term" value="F:2 iron, 2 sulfur cluster binding"/>
    <property type="evidence" value="ECO:0007669"/>
    <property type="project" value="UniProtKB-UniRule"/>
</dbReference>
<dbReference type="InterPro" id="IPR001041">
    <property type="entry name" value="2Fe-2S_ferredoxin-type"/>
</dbReference>
<evidence type="ECO:0000256" key="10">
    <source>
        <dbReference type="ARBA" id="ARBA00023027"/>
    </source>
</evidence>
<dbReference type="SUPFAM" id="SSF50692">
    <property type="entry name" value="ADC-like"/>
    <property type="match status" value="1"/>
</dbReference>
<proteinExistence type="inferred from homology"/>
<dbReference type="PROSITE" id="PS00643">
    <property type="entry name" value="COMPLEX1_75K_3"/>
    <property type="match status" value="1"/>
</dbReference>
<dbReference type="InterPro" id="IPR009010">
    <property type="entry name" value="Asp_de-COase-like_dom_sf"/>
</dbReference>
<keyword evidence="9 12" id="KW-0411">Iron-sulfur</keyword>
<evidence type="ECO:0000256" key="13">
    <source>
        <dbReference type="SAM" id="MobiDB-lite"/>
    </source>
</evidence>
<dbReference type="GO" id="GO:0003954">
    <property type="term" value="F:NADH dehydrogenase activity"/>
    <property type="evidence" value="ECO:0007669"/>
    <property type="project" value="TreeGrafter"/>
</dbReference>
<comment type="cofactor">
    <cofactor evidence="1 12">
        <name>[4Fe-4S] cluster</name>
        <dbReference type="ChEBI" id="CHEBI:49883"/>
    </cofactor>
</comment>
<dbReference type="Pfam" id="PF01568">
    <property type="entry name" value="Molydop_binding"/>
    <property type="match status" value="1"/>
</dbReference>
<dbReference type="Gene3D" id="2.40.40.20">
    <property type="match status" value="1"/>
</dbReference>
<dbReference type="Gene3D" id="3.30.70.20">
    <property type="match status" value="1"/>
</dbReference>
<evidence type="ECO:0000259" key="14">
    <source>
        <dbReference type="PROSITE" id="PS51085"/>
    </source>
</evidence>
<comment type="similarity">
    <text evidence="2 12">Belongs to the complex I 75 kDa subunit family.</text>
</comment>
<dbReference type="InterPro" id="IPR010228">
    <property type="entry name" value="NADH_UbQ_OxRdtase_Gsu"/>
</dbReference>
<accession>A0A1G6GFH4</accession>
<evidence type="ECO:0000256" key="12">
    <source>
        <dbReference type="RuleBase" id="RU003525"/>
    </source>
</evidence>
<dbReference type="SMART" id="SM00929">
    <property type="entry name" value="NADH-G_4Fe-4S_3"/>
    <property type="match status" value="1"/>
</dbReference>
<dbReference type="GO" id="GO:0016020">
    <property type="term" value="C:membrane"/>
    <property type="evidence" value="ECO:0007669"/>
    <property type="project" value="InterPro"/>
</dbReference>
<dbReference type="Gene3D" id="3.40.50.740">
    <property type="match status" value="2"/>
</dbReference>
<dbReference type="GO" id="GO:0046872">
    <property type="term" value="F:metal ion binding"/>
    <property type="evidence" value="ECO:0007669"/>
    <property type="project" value="UniProtKB-UniRule"/>
</dbReference>
<keyword evidence="4 12" id="KW-0001">2Fe-2S</keyword>
<comment type="function">
    <text evidence="12">NDH-1 shuttles electrons from NADH, via FMN and iron-sulfur (Fe-S) centers, to quinones in the respiratory chain. Couples the redox reaction to proton translocation (for every two electrons transferred, four hydrogen ions are translocated across the cytoplasmic membrane), and thus conserves the redox energy in a proton gradient.</text>
</comment>
<dbReference type="PROSITE" id="PS00642">
    <property type="entry name" value="COMPLEX1_75K_2"/>
    <property type="match status" value="1"/>
</dbReference>
<evidence type="ECO:0000313" key="18">
    <source>
        <dbReference type="Proteomes" id="UP000199086"/>
    </source>
</evidence>
<reference evidence="17 18" key="1">
    <citation type="submission" date="2016-06" db="EMBL/GenBank/DDBJ databases">
        <authorList>
            <person name="Olsen C.W."/>
            <person name="Carey S."/>
            <person name="Hinshaw L."/>
            <person name="Karasin A.I."/>
        </authorList>
    </citation>
    <scope>NUCLEOTIDE SEQUENCE [LARGE SCALE GENOMIC DNA]</scope>
    <source>
        <strain evidence="17 18">LZ-22</strain>
    </source>
</reference>
<dbReference type="InterPro" id="IPR050123">
    <property type="entry name" value="Prok_molybdopt-oxidoreductase"/>
</dbReference>
<organism evidence="17 18">
    <name type="scientific">Raineyella antarctica</name>
    <dbReference type="NCBI Taxonomy" id="1577474"/>
    <lineage>
        <taxon>Bacteria</taxon>
        <taxon>Bacillati</taxon>
        <taxon>Actinomycetota</taxon>
        <taxon>Actinomycetes</taxon>
        <taxon>Propionibacteriales</taxon>
        <taxon>Propionibacteriaceae</taxon>
        <taxon>Raineyella</taxon>
    </lineage>
</organism>
<keyword evidence="3 12" id="KW-0004">4Fe-4S</keyword>
<evidence type="ECO:0000256" key="11">
    <source>
        <dbReference type="ARBA" id="ARBA00047712"/>
    </source>
</evidence>
<keyword evidence="5 12" id="KW-0874">Quinone</keyword>
<evidence type="ECO:0000313" key="17">
    <source>
        <dbReference type="EMBL" id="SDB80710.1"/>
    </source>
</evidence>
<dbReference type="FunFam" id="3.30.70.20:FF:000016">
    <property type="entry name" value="NADH-quinone oxidoreductase"/>
    <property type="match status" value="1"/>
</dbReference>
<dbReference type="Pfam" id="PF00384">
    <property type="entry name" value="Molybdopterin"/>
    <property type="match status" value="2"/>
</dbReference>
<dbReference type="Gene3D" id="3.40.228.10">
    <property type="entry name" value="Dimethylsulfoxide Reductase, domain 2"/>
    <property type="match status" value="1"/>
</dbReference>
<dbReference type="SUPFAM" id="SSF54862">
    <property type="entry name" value="4Fe-4S ferredoxins"/>
    <property type="match status" value="1"/>
</dbReference>
<dbReference type="NCBIfam" id="TIGR01973">
    <property type="entry name" value="NuoG"/>
    <property type="match status" value="1"/>
</dbReference>
<feature type="domain" description="4Fe-4S His(Cys)3-ligated-type" evidence="16">
    <location>
        <begin position="141"/>
        <end position="180"/>
    </location>
</feature>
<evidence type="ECO:0000256" key="5">
    <source>
        <dbReference type="ARBA" id="ARBA00022719"/>
    </source>
</evidence>
<evidence type="ECO:0000256" key="8">
    <source>
        <dbReference type="ARBA" id="ARBA00023004"/>
    </source>
</evidence>
<evidence type="ECO:0000256" key="2">
    <source>
        <dbReference type="ARBA" id="ARBA00005404"/>
    </source>
</evidence>
<comment type="cofactor">
    <cofactor evidence="12">
        <name>[2Fe-2S] cluster</name>
        <dbReference type="ChEBI" id="CHEBI:190135"/>
    </cofactor>
    <text evidence="12">Binds 1 [2Fe-2S] cluster per subunit.</text>
</comment>
<dbReference type="GO" id="GO:0042773">
    <property type="term" value="P:ATP synthesis coupled electron transport"/>
    <property type="evidence" value="ECO:0007669"/>
    <property type="project" value="InterPro"/>
</dbReference>
<dbReference type="GO" id="GO:0008137">
    <property type="term" value="F:NADH dehydrogenase (ubiquinone) activity"/>
    <property type="evidence" value="ECO:0007669"/>
    <property type="project" value="UniProtKB-UniRule"/>
</dbReference>
<dbReference type="InterPro" id="IPR036010">
    <property type="entry name" value="2Fe-2S_ferredoxin-like_sf"/>
</dbReference>
<dbReference type="CDD" id="cd00207">
    <property type="entry name" value="fer2"/>
    <property type="match status" value="1"/>
</dbReference>
<dbReference type="NCBIfam" id="NF005895">
    <property type="entry name" value="PRK07860.1"/>
    <property type="match status" value="1"/>
</dbReference>
<dbReference type="AlphaFoldDB" id="A0A1G6GFH4"/>
<dbReference type="SUPFAM" id="SSF54292">
    <property type="entry name" value="2Fe-2S ferredoxin-like"/>
    <property type="match status" value="1"/>
</dbReference>
<keyword evidence="8 12" id="KW-0408">Iron</keyword>
<dbReference type="EMBL" id="FMYF01000003">
    <property type="protein sequence ID" value="SDB80710.1"/>
    <property type="molecule type" value="Genomic_DNA"/>
</dbReference>
<dbReference type="InterPro" id="IPR006963">
    <property type="entry name" value="Mopterin_OxRdtase_4Fe-4S_dom"/>
</dbReference>
<dbReference type="InterPro" id="IPR054351">
    <property type="entry name" value="NADH_UbQ_OxRdtase_ferredoxin"/>
</dbReference>
<evidence type="ECO:0000256" key="3">
    <source>
        <dbReference type="ARBA" id="ARBA00022485"/>
    </source>
</evidence>
<name>A0A1G6GFH4_9ACTN</name>
<feature type="domain" description="2Fe-2S ferredoxin-type" evidence="14">
    <location>
        <begin position="55"/>
        <end position="139"/>
    </location>
</feature>
<dbReference type="EC" id="7.1.1.-" evidence="12"/>
<dbReference type="Pfam" id="PF10588">
    <property type="entry name" value="NADH-G_4Fe-4S_3"/>
    <property type="match status" value="1"/>
</dbReference>
<dbReference type="GO" id="GO:0051539">
    <property type="term" value="F:4 iron, 4 sulfur cluster binding"/>
    <property type="evidence" value="ECO:0007669"/>
    <property type="project" value="UniProtKB-KW"/>
</dbReference>
<dbReference type="Gene3D" id="2.20.25.90">
    <property type="entry name" value="ADC-like domains"/>
    <property type="match status" value="1"/>
</dbReference>
<dbReference type="PROSITE" id="PS00641">
    <property type="entry name" value="COMPLEX1_75K_1"/>
    <property type="match status" value="1"/>
</dbReference>
<comment type="catalytic activity">
    <reaction evidence="11 12">
        <text>a quinone + NADH + 5 H(+)(in) = a quinol + NAD(+) + 4 H(+)(out)</text>
        <dbReference type="Rhea" id="RHEA:57888"/>
        <dbReference type="ChEBI" id="CHEBI:15378"/>
        <dbReference type="ChEBI" id="CHEBI:24646"/>
        <dbReference type="ChEBI" id="CHEBI:57540"/>
        <dbReference type="ChEBI" id="CHEBI:57945"/>
        <dbReference type="ChEBI" id="CHEBI:132124"/>
    </reaction>
</comment>
<protein>
    <recommendedName>
        <fullName evidence="12">NADH-quinone oxidoreductase</fullName>
        <ecNumber evidence="12">7.1.1.-</ecNumber>
    </recommendedName>
</protein>
<dbReference type="Pfam" id="PF13510">
    <property type="entry name" value="Fer2_4"/>
    <property type="match status" value="1"/>
</dbReference>
<dbReference type="PROSITE" id="PS51085">
    <property type="entry name" value="2FE2S_FER_2"/>
    <property type="match status" value="1"/>
</dbReference>
<dbReference type="SUPFAM" id="SSF53706">
    <property type="entry name" value="Formate dehydrogenase/DMSO reductase, domains 1-3"/>
    <property type="match status" value="1"/>
</dbReference>
<dbReference type="Pfam" id="PF22117">
    <property type="entry name" value="Fer4_Nqo3"/>
    <property type="match status" value="1"/>
</dbReference>
<dbReference type="PROSITE" id="PS51669">
    <property type="entry name" value="4FE4S_MOW_BIS_MGD"/>
    <property type="match status" value="1"/>
</dbReference>
<dbReference type="PANTHER" id="PTHR43105">
    <property type="entry name" value="RESPIRATORY NITRATE REDUCTASE"/>
    <property type="match status" value="1"/>
</dbReference>
<feature type="domain" description="4Fe-4S Mo/W bis-MGD-type" evidence="15">
    <location>
        <begin position="279"/>
        <end position="335"/>
    </location>
</feature>
<dbReference type="FunFam" id="3.10.20.740:FF:000001">
    <property type="entry name" value="NADH-quinone oxidoreductase subunit G"/>
    <property type="match status" value="1"/>
</dbReference>
<dbReference type="InterPro" id="IPR006656">
    <property type="entry name" value="Mopterin_OxRdtase"/>
</dbReference>
<sequence length="855" mass="91166">MSETTKEAQALATPAADPQAGALAAGGANTNTPDAALALNRNPLSRQIAEADPATLVSVTIDGIEVKVPKGTMIIRAAEMIGKPVPRFCDHPLLDPVGACRQCLVEITDDGRGRPMPKPQASCTTAVMPGQVIRTQATSPVAAKAQNGINEFLLINHPLDCPICDKGGECPLQNQAMAVGNGDTRYSDVKRTYPKPIPLSAEILLDRERCVLCSRCTRFADEIAGDPLIELAERGAVEQVAIHDGEPFNSYFSGNVIQICPVGALTSTAYRFRARPFDLVSTTTTCEHCAAGCELRVDHRHNDVMRRYAGDDPDVNEEWNCDKGRFAFVSGRGTDRLTHPLVREDGVLRPASWPEAVNVAVDGLRAAGGAVGLLPGGRLTWEDSYAWSKFARVVLGTNNVDFRSRPHTLEEAGFLAHAVAGTTVADSVTYKDLEKASGVLLVDLEPEDESPIVFLRLRKAWRKKHLRVWTVAPFLSNGSRKLGATLVPTAPGGEARRIEGIDDDLDLGSNGIILVGERAGASLGTLTAVLRLAERKQARVAWIPRRAGDRAAVEAGLLPNLLPGGRLVEDPSARIDVQAAWDVEHLPTEPGLDADAILGAAADGTLKALVVGGIEPTDFRDPADARRGLEEAGFVISIEQRLSEVTERADVVFPVSLFEERNGTFLDWEGRERPVHQVVRPHTLVDDLRVLVALADALGVDLGVRDAAAAKAEIDQLGRWEGPRADAPTESYETVEQVGERDVVLATWRTLLDAGRGQDGEPLLALTAPTPVARISPATAAWAGLDGDAVVLRTDRGQLAFPLVVDDTMVDGVVWTPRNAPGPSVAEHLGLVAGDVVGLAPAQATATDDSTGGVA</sequence>
<gene>
    <name evidence="17" type="ORF">GA0111570_10327</name>
</gene>
<evidence type="ECO:0000259" key="15">
    <source>
        <dbReference type="PROSITE" id="PS51669"/>
    </source>
</evidence>